<dbReference type="Proteomes" id="UP000254701">
    <property type="component" value="Unassembled WGS sequence"/>
</dbReference>
<dbReference type="RefSeq" id="WP_115732964.1">
    <property type="nucleotide sequence ID" value="NZ_BAAAVY010000037.1"/>
</dbReference>
<feature type="signal peptide" evidence="1">
    <location>
        <begin position="1"/>
        <end position="25"/>
    </location>
</feature>
<dbReference type="GO" id="GO:0006508">
    <property type="term" value="P:proteolysis"/>
    <property type="evidence" value="ECO:0007669"/>
    <property type="project" value="UniProtKB-KW"/>
</dbReference>
<dbReference type="AlphaFoldDB" id="A0A380WQ16"/>
<feature type="chain" id="PRO_5016971535" evidence="1">
    <location>
        <begin position="26"/>
        <end position="200"/>
    </location>
</feature>
<gene>
    <name evidence="2" type="ORF">NCTC10684_04294</name>
</gene>
<sequence length="200" mass="22078">MKSTDHRWLRACAALIVMTPFAAQADGQVVEQVKTYAISGTTAPELYASIGERGPKAGIGRAIAHTNFKLTWQRSYVPQGDACTLVSAKPRLIITYTLPKPAGRLPDGLKQRWDVFYEGVRRHELVHGQMIKDMVATIERATIGLSVPGDPGCRKIRQEIIKPLSEASLAQRQQSSDFDRVELNDGGNVHRLILSFVNGQ</sequence>
<protein>
    <submittedName>
        <fullName evidence="2">Predicted secreted Zn-dependent protease</fullName>
    </submittedName>
</protein>
<dbReference type="GO" id="GO:0008233">
    <property type="term" value="F:peptidase activity"/>
    <property type="evidence" value="ECO:0007669"/>
    <property type="project" value="UniProtKB-KW"/>
</dbReference>
<reference evidence="2 3" key="1">
    <citation type="submission" date="2018-06" db="EMBL/GenBank/DDBJ databases">
        <authorList>
            <consortium name="Pathogen Informatics"/>
            <person name="Doyle S."/>
        </authorList>
    </citation>
    <scope>NUCLEOTIDE SEQUENCE [LARGE SCALE GENOMIC DNA]</scope>
    <source>
        <strain evidence="2 3">NCTC10684</strain>
    </source>
</reference>
<accession>A0A380WQ16</accession>
<keyword evidence="1" id="KW-0732">Signal</keyword>
<keyword evidence="2" id="KW-0645">Protease</keyword>
<name>A0A380WQ16_AMIAI</name>
<evidence type="ECO:0000313" key="3">
    <source>
        <dbReference type="Proteomes" id="UP000254701"/>
    </source>
</evidence>
<dbReference type="EMBL" id="UFSM01000001">
    <property type="protein sequence ID" value="SUU91033.1"/>
    <property type="molecule type" value="Genomic_DNA"/>
</dbReference>
<evidence type="ECO:0000256" key="1">
    <source>
        <dbReference type="SAM" id="SignalP"/>
    </source>
</evidence>
<dbReference type="PIRSF" id="PIRSF010521">
    <property type="entry name" value="DUF922_bac"/>
    <property type="match status" value="1"/>
</dbReference>
<dbReference type="OrthoDB" id="7906163at2"/>
<keyword evidence="2" id="KW-0378">Hydrolase</keyword>
<evidence type="ECO:0000313" key="2">
    <source>
        <dbReference type="EMBL" id="SUU91033.1"/>
    </source>
</evidence>
<dbReference type="Pfam" id="PF06037">
    <property type="entry name" value="DUF922"/>
    <property type="match status" value="1"/>
</dbReference>
<organism evidence="2 3">
    <name type="scientific">Aminobacter aminovorans</name>
    <name type="common">Chelatobacter heintzii</name>
    <dbReference type="NCBI Taxonomy" id="83263"/>
    <lineage>
        <taxon>Bacteria</taxon>
        <taxon>Pseudomonadati</taxon>
        <taxon>Pseudomonadota</taxon>
        <taxon>Alphaproteobacteria</taxon>
        <taxon>Hyphomicrobiales</taxon>
        <taxon>Phyllobacteriaceae</taxon>
        <taxon>Aminobacter</taxon>
    </lineage>
</organism>
<dbReference type="InterPro" id="IPR010321">
    <property type="entry name" value="DUF922"/>
</dbReference>
<proteinExistence type="predicted"/>